<dbReference type="InterPro" id="IPR002645">
    <property type="entry name" value="STAS_dom"/>
</dbReference>
<evidence type="ECO:0000313" key="5">
    <source>
        <dbReference type="EMBL" id="QIS02400.1"/>
    </source>
</evidence>
<dbReference type="RefSeq" id="WP_167461497.1">
    <property type="nucleotide sequence ID" value="NZ_CP046171.1"/>
</dbReference>
<accession>A0A6G9XNH0</accession>
<feature type="domain" description="STAS" evidence="4">
    <location>
        <begin position="45"/>
        <end position="139"/>
    </location>
</feature>
<dbReference type="PANTHER" id="PTHR33495">
    <property type="entry name" value="ANTI-SIGMA FACTOR ANTAGONIST TM_1081-RELATED-RELATED"/>
    <property type="match status" value="1"/>
</dbReference>
<dbReference type="Pfam" id="PF13466">
    <property type="entry name" value="STAS_2"/>
    <property type="match status" value="1"/>
</dbReference>
<dbReference type="NCBIfam" id="TIGR00377">
    <property type="entry name" value="ant_ant_sig"/>
    <property type="match status" value="1"/>
</dbReference>
<dbReference type="InterPro" id="IPR003658">
    <property type="entry name" value="Anti-sigma_ant"/>
</dbReference>
<dbReference type="CDD" id="cd07043">
    <property type="entry name" value="STAS_anti-anti-sigma_factors"/>
    <property type="match status" value="1"/>
</dbReference>
<comment type="similarity">
    <text evidence="1 2">Belongs to the anti-sigma-factor antagonist family.</text>
</comment>
<dbReference type="PROSITE" id="PS50801">
    <property type="entry name" value="STAS"/>
    <property type="match status" value="1"/>
</dbReference>
<dbReference type="GO" id="GO:0043856">
    <property type="term" value="F:anti-sigma factor antagonist activity"/>
    <property type="evidence" value="ECO:0007669"/>
    <property type="project" value="InterPro"/>
</dbReference>
<evidence type="ECO:0000256" key="2">
    <source>
        <dbReference type="RuleBase" id="RU003749"/>
    </source>
</evidence>
<feature type="region of interest" description="Disordered" evidence="3">
    <location>
        <begin position="1"/>
        <end position="25"/>
    </location>
</feature>
<dbReference type="EMBL" id="CP046171">
    <property type="protein sequence ID" value="QIS02400.1"/>
    <property type="molecule type" value="Genomic_DNA"/>
</dbReference>
<proteinExistence type="inferred from homology"/>
<evidence type="ECO:0000259" key="4">
    <source>
        <dbReference type="PROSITE" id="PS50801"/>
    </source>
</evidence>
<organism evidence="5 6">
    <name type="scientific">Nocardia brasiliensis</name>
    <dbReference type="NCBI Taxonomy" id="37326"/>
    <lineage>
        <taxon>Bacteria</taxon>
        <taxon>Bacillati</taxon>
        <taxon>Actinomycetota</taxon>
        <taxon>Actinomycetes</taxon>
        <taxon>Mycobacteriales</taxon>
        <taxon>Nocardiaceae</taxon>
        <taxon>Nocardia</taxon>
    </lineage>
</organism>
<protein>
    <recommendedName>
        <fullName evidence="2">Anti-sigma factor antagonist</fullName>
    </recommendedName>
</protein>
<dbReference type="SUPFAM" id="SSF52091">
    <property type="entry name" value="SpoIIaa-like"/>
    <property type="match status" value="1"/>
</dbReference>
<dbReference type="InterPro" id="IPR058548">
    <property type="entry name" value="MlaB-like_STAS"/>
</dbReference>
<dbReference type="PANTHER" id="PTHR33495:SF2">
    <property type="entry name" value="ANTI-SIGMA FACTOR ANTAGONIST TM_1081-RELATED"/>
    <property type="match status" value="1"/>
</dbReference>
<gene>
    <name evidence="5" type="ORF">F5X71_08750</name>
</gene>
<name>A0A6G9XNH0_NOCBR</name>
<sequence>MSRAVSIPHRAGPPRRAIAAQPPGPRDRLRVSLTAPSDTITLCALAGEVDFYTAELLRSRLFGALGNRASTVVVDLSRVTFFGVAGLRVLLEARARVEADGHRIRLVTGARCVDRLLAAARDVAVFDIADNLADAVLAA</sequence>
<reference evidence="5 6" key="1">
    <citation type="journal article" date="2019" name="ACS Chem. Biol.">
        <title>Identification and Mobilization of a Cryptic Antibiotic Biosynthesis Gene Locus from a Human-Pathogenic Nocardia Isolate.</title>
        <authorList>
            <person name="Herisse M."/>
            <person name="Ishida K."/>
            <person name="Porter J.L."/>
            <person name="Howden B."/>
            <person name="Hertweck C."/>
            <person name="Stinear T.P."/>
            <person name="Pidot S.J."/>
        </authorList>
    </citation>
    <scope>NUCLEOTIDE SEQUENCE [LARGE SCALE GENOMIC DNA]</scope>
    <source>
        <strain evidence="5 6">AUSMDU00024985</strain>
    </source>
</reference>
<dbReference type="Gene3D" id="3.30.750.24">
    <property type="entry name" value="STAS domain"/>
    <property type="match status" value="1"/>
</dbReference>
<dbReference type="Proteomes" id="UP000501705">
    <property type="component" value="Chromosome"/>
</dbReference>
<evidence type="ECO:0000256" key="3">
    <source>
        <dbReference type="SAM" id="MobiDB-lite"/>
    </source>
</evidence>
<dbReference type="InterPro" id="IPR036513">
    <property type="entry name" value="STAS_dom_sf"/>
</dbReference>
<evidence type="ECO:0000313" key="6">
    <source>
        <dbReference type="Proteomes" id="UP000501705"/>
    </source>
</evidence>
<dbReference type="AlphaFoldDB" id="A0A6G9XNH0"/>
<evidence type="ECO:0000256" key="1">
    <source>
        <dbReference type="ARBA" id="ARBA00009013"/>
    </source>
</evidence>